<accession>F3L615</accession>
<evidence type="ECO:0000256" key="5">
    <source>
        <dbReference type="ARBA" id="ARBA00023002"/>
    </source>
</evidence>
<gene>
    <name evidence="6" type="ORF">IMCC3088_652</name>
</gene>
<name>F3L615_9GAMM</name>
<dbReference type="Proteomes" id="UP000005615">
    <property type="component" value="Unassembled WGS sequence"/>
</dbReference>
<comment type="similarity">
    <text evidence="2">Belongs to the nitroreductase family.</text>
</comment>
<dbReference type="Gene3D" id="3.40.109.10">
    <property type="entry name" value="NADH Oxidase"/>
    <property type="match status" value="1"/>
</dbReference>
<comment type="caution">
    <text evidence="6">The sequence shown here is derived from an EMBL/GenBank/DDBJ whole genome shotgun (WGS) entry which is preliminary data.</text>
</comment>
<organism evidence="6 7">
    <name type="scientific">Aequoribacter fuscus</name>
    <dbReference type="NCBI Taxonomy" id="2518989"/>
    <lineage>
        <taxon>Bacteria</taxon>
        <taxon>Pseudomonadati</taxon>
        <taxon>Pseudomonadota</taxon>
        <taxon>Gammaproteobacteria</taxon>
        <taxon>Cellvibrionales</taxon>
        <taxon>Halieaceae</taxon>
        <taxon>Aequoribacter</taxon>
    </lineage>
</organism>
<reference evidence="6 7" key="1">
    <citation type="journal article" date="2011" name="J. Bacteriol.">
        <title>Genome sequence of strain IMCC3088, a proteorhodopsin-containing marine bacterium belonging to the OM60/NOR5 clade.</title>
        <authorList>
            <person name="Jang Y."/>
            <person name="Oh H.M."/>
            <person name="Kang I."/>
            <person name="Lee K."/>
            <person name="Yang S.J."/>
            <person name="Cho J.C."/>
        </authorList>
    </citation>
    <scope>NUCLEOTIDE SEQUENCE [LARGE SCALE GENOMIC DNA]</scope>
    <source>
        <strain evidence="6 7">IMCC3088</strain>
    </source>
</reference>
<dbReference type="RefSeq" id="WP_009577322.1">
    <property type="nucleotide sequence ID" value="NZ_AEIG01000146.1"/>
</dbReference>
<dbReference type="AlphaFoldDB" id="F3L615"/>
<evidence type="ECO:0000313" key="6">
    <source>
        <dbReference type="EMBL" id="EGG28239.1"/>
    </source>
</evidence>
<proteinExistence type="inferred from homology"/>
<dbReference type="STRING" id="2518989.IMCC3088_652"/>
<evidence type="ECO:0000256" key="4">
    <source>
        <dbReference type="ARBA" id="ARBA00022643"/>
    </source>
</evidence>
<keyword evidence="3" id="KW-0285">Flavoprotein</keyword>
<comment type="cofactor">
    <cofactor evidence="1">
        <name>FMN</name>
        <dbReference type="ChEBI" id="CHEBI:58210"/>
    </cofactor>
</comment>
<dbReference type="GO" id="GO:0016491">
    <property type="term" value="F:oxidoreductase activity"/>
    <property type="evidence" value="ECO:0007669"/>
    <property type="project" value="UniProtKB-KW"/>
</dbReference>
<dbReference type="EMBL" id="AEIG01000146">
    <property type="protein sequence ID" value="EGG28239.1"/>
    <property type="molecule type" value="Genomic_DNA"/>
</dbReference>
<evidence type="ECO:0000256" key="1">
    <source>
        <dbReference type="ARBA" id="ARBA00001917"/>
    </source>
</evidence>
<dbReference type="PANTHER" id="PTHR43673:SF2">
    <property type="entry name" value="NITROREDUCTASE"/>
    <property type="match status" value="1"/>
</dbReference>
<dbReference type="eggNOG" id="COG0778">
    <property type="taxonomic scope" value="Bacteria"/>
</dbReference>
<dbReference type="InterPro" id="IPR000415">
    <property type="entry name" value="Nitroreductase-like"/>
</dbReference>
<evidence type="ECO:0000313" key="7">
    <source>
        <dbReference type="Proteomes" id="UP000005615"/>
    </source>
</evidence>
<keyword evidence="7" id="KW-1185">Reference proteome</keyword>
<dbReference type="OrthoDB" id="9802510at2"/>
<dbReference type="PANTHER" id="PTHR43673">
    <property type="entry name" value="NAD(P)H NITROREDUCTASE YDGI-RELATED"/>
    <property type="match status" value="1"/>
</dbReference>
<protein>
    <submittedName>
        <fullName evidence="6">Nitroreductase family protein</fullName>
    </submittedName>
</protein>
<evidence type="ECO:0000256" key="3">
    <source>
        <dbReference type="ARBA" id="ARBA00022630"/>
    </source>
</evidence>
<evidence type="ECO:0000256" key="2">
    <source>
        <dbReference type="ARBA" id="ARBA00007118"/>
    </source>
</evidence>
<dbReference type="Pfam" id="PF00881">
    <property type="entry name" value="Nitroreductase"/>
    <property type="match status" value="1"/>
</dbReference>
<dbReference type="InterPro" id="IPR029479">
    <property type="entry name" value="Nitroreductase"/>
</dbReference>
<sequence>MEFYEVLDKRRATRAFYPETIDQNVIERVFQNALAAPSNCNTQPWYVHIVSGPQLEALRAVLPNKMKAGEIELDFPFDGAYEGEFRERQIASAKALTEAAGIDRHDKVNRDIAFMRNFTFFDAPHVAFFYLPAGFAEREACDLGMFAQSVMLGLVNEGLGSCPQTALSFHAGTLRDALGITDGRKLMFGLSFGRPIEDAPVNQCRTARADFGDLIQWHTDIS</sequence>
<keyword evidence="4" id="KW-0288">FMN</keyword>
<dbReference type="CDD" id="cd02136">
    <property type="entry name" value="PnbA_NfnB-like"/>
    <property type="match status" value="1"/>
</dbReference>
<dbReference type="SUPFAM" id="SSF55469">
    <property type="entry name" value="FMN-dependent nitroreductase-like"/>
    <property type="match status" value="1"/>
</dbReference>
<keyword evidence="5" id="KW-0560">Oxidoreductase</keyword>